<proteinExistence type="predicted"/>
<accession>A0AAD5Y757</accession>
<dbReference type="PANTHER" id="PTHR22409">
    <property type="entry name" value="CHROMOSOME 19 OPEN READING FRAME 44"/>
    <property type="match status" value="1"/>
</dbReference>
<feature type="compositionally biased region" description="Low complexity" evidence="1">
    <location>
        <begin position="62"/>
        <end position="71"/>
    </location>
</feature>
<reference evidence="2" key="1">
    <citation type="submission" date="2020-05" db="EMBL/GenBank/DDBJ databases">
        <title>Phylogenomic resolution of chytrid fungi.</title>
        <authorList>
            <person name="Stajich J.E."/>
            <person name="Amses K."/>
            <person name="Simmons R."/>
            <person name="Seto K."/>
            <person name="Myers J."/>
            <person name="Bonds A."/>
            <person name="Quandt C.A."/>
            <person name="Barry K."/>
            <person name="Liu P."/>
            <person name="Grigoriev I."/>
            <person name="Longcore J.E."/>
            <person name="James T.Y."/>
        </authorList>
    </citation>
    <scope>NUCLEOTIDE SEQUENCE</scope>
    <source>
        <strain evidence="2">PLAUS21</strain>
    </source>
</reference>
<feature type="region of interest" description="Disordered" evidence="1">
    <location>
        <begin position="532"/>
        <end position="613"/>
    </location>
</feature>
<dbReference type="EMBL" id="JADGKB010000057">
    <property type="protein sequence ID" value="KAJ3256006.1"/>
    <property type="molecule type" value="Genomic_DNA"/>
</dbReference>
<sequence>MSRVNILNKAKALLTKPKEKRPEPVKNIVTDSDLTSEILSSDVHSEEEDELKEYLKSLAAKKSSKLGSAGSVKTHTTPKSSYLKPKEEKREDVKSAYLKSAPASPYPKTNKEEGPPGNHYLKSSSKQNEKEELPRNYYLKSSSNIKNAQDAKLDAMKSYLKRSNEKLEREPKDKVQDEKVSVVKINPIPIISEPTVKVLEPAIKIHGVPKFERRISSDEESSVGSDFEKFIGNIKAVTTKPQEQIIESDYSDSTSKILRQSNQAIKESENLVEKKTSIQLNPLSLDKDSEKSQTRDDYSSFTGEIDSEYSKPVSRISIHSPSNKLVTSTKLILDPEILISSDDSDSIKEIFKRKSFATPSPEPSMLKLPKEDSVAQPNENLQKPAEQIKVPSTAKQHISDWLDETSKPQKDTPIVKEVPKNPVSTSDVKLDNTNTFVKNNVEGAIPKPVVTAQTGLAPPEPSVPQIPTQGPPQIVHPPQNYPAYPIYYPQYIGQPPAYPIPHPYAMLGYPNNYNPQTNPICHHCPNCSRKKSKRHKQAKSPKVQDEIKDKQTAKEQIKRDSVVTEDEIPEIIANDTPPMAKSSPSDGPKSEKRQTDESSKVENLKEKNDKSENPLYSNHAMLVVDNFIKRHMSVLKDFTEMNKRMIENQPYNRINYTTLEETKKWIEKNRPKVMTMEEALEYVKAEF</sequence>
<evidence type="ECO:0000313" key="2">
    <source>
        <dbReference type="EMBL" id="KAJ3256006.1"/>
    </source>
</evidence>
<dbReference type="InterPro" id="IPR040120">
    <property type="entry name" value="C19orf44-like"/>
</dbReference>
<feature type="compositionally biased region" description="Basic and acidic residues" evidence="1">
    <location>
        <begin position="542"/>
        <end position="562"/>
    </location>
</feature>
<evidence type="ECO:0000313" key="3">
    <source>
        <dbReference type="Proteomes" id="UP001210925"/>
    </source>
</evidence>
<protein>
    <submittedName>
        <fullName evidence="2">Uncharacterized protein</fullName>
    </submittedName>
</protein>
<feature type="compositionally biased region" description="Basic and acidic residues" evidence="1">
    <location>
        <begin position="285"/>
        <end position="298"/>
    </location>
</feature>
<name>A0AAD5Y757_9FUNG</name>
<dbReference type="AlphaFoldDB" id="A0AAD5Y757"/>
<dbReference type="Proteomes" id="UP001210925">
    <property type="component" value="Unassembled WGS sequence"/>
</dbReference>
<feature type="compositionally biased region" description="Basic and acidic residues" evidence="1">
    <location>
        <begin position="84"/>
        <end position="94"/>
    </location>
</feature>
<evidence type="ECO:0000256" key="1">
    <source>
        <dbReference type="SAM" id="MobiDB-lite"/>
    </source>
</evidence>
<comment type="caution">
    <text evidence="2">The sequence shown here is derived from an EMBL/GenBank/DDBJ whole genome shotgun (WGS) entry which is preliminary data.</text>
</comment>
<dbReference type="PANTHER" id="PTHR22409:SF2">
    <property type="entry name" value="CHROMOSOME 19 OPEN READING FRAME 44"/>
    <property type="match status" value="1"/>
</dbReference>
<feature type="compositionally biased region" description="Polar residues" evidence="1">
    <location>
        <begin position="29"/>
        <end position="39"/>
    </location>
</feature>
<feature type="region of interest" description="Disordered" evidence="1">
    <location>
        <begin position="404"/>
        <end position="429"/>
    </location>
</feature>
<feature type="region of interest" description="Disordered" evidence="1">
    <location>
        <begin position="15"/>
        <end position="47"/>
    </location>
</feature>
<feature type="region of interest" description="Disordered" evidence="1">
    <location>
        <begin position="62"/>
        <end position="141"/>
    </location>
</feature>
<keyword evidence="3" id="KW-1185">Reference proteome</keyword>
<organism evidence="2 3">
    <name type="scientific">Boothiomyces macroporosus</name>
    <dbReference type="NCBI Taxonomy" id="261099"/>
    <lineage>
        <taxon>Eukaryota</taxon>
        <taxon>Fungi</taxon>
        <taxon>Fungi incertae sedis</taxon>
        <taxon>Chytridiomycota</taxon>
        <taxon>Chytridiomycota incertae sedis</taxon>
        <taxon>Chytridiomycetes</taxon>
        <taxon>Rhizophydiales</taxon>
        <taxon>Terramycetaceae</taxon>
        <taxon>Boothiomyces</taxon>
    </lineage>
</organism>
<feature type="compositionally biased region" description="Basic and acidic residues" evidence="1">
    <location>
        <begin position="588"/>
        <end position="612"/>
    </location>
</feature>
<gene>
    <name evidence="2" type="ORF">HK103_005813</name>
</gene>
<feature type="compositionally biased region" description="Basic and acidic residues" evidence="1">
    <location>
        <begin position="404"/>
        <end position="419"/>
    </location>
</feature>
<feature type="region of interest" description="Disordered" evidence="1">
    <location>
        <begin position="277"/>
        <end position="304"/>
    </location>
</feature>